<keyword evidence="3" id="KW-0238">DNA-binding</keyword>
<evidence type="ECO:0000313" key="7">
    <source>
        <dbReference type="Proteomes" id="UP000189735"/>
    </source>
</evidence>
<dbReference type="AlphaFoldDB" id="A0A1T4Y1C4"/>
<dbReference type="InterPro" id="IPR046335">
    <property type="entry name" value="LacI/GalR-like_sensor"/>
</dbReference>
<sequence length="411" mass="44714">MQSINMVKAFTYIGHYRYSIVCECQDLRADQFYRAVTLEPKEGAVASKRATLADVARLAGTSPTTASLILNGKPDTRFSADAHRRVHDAVAQLGYRPNMGARALRTDRSLTIGFISDVVATTRFASGLIRGALEEAEKAGHVMLVLETGGDPARQEEAVGAVLDRQVDGIVFATMRARELVMPSIPESTRVVMLNATSPQFGLSVLPDEESGGRSAVDLLAAAGHTDGIALIGQNDEVEDDLFRSATVARRVHGLRSEVKALGLSLLTEESCWEWEPENGYRLTAELLDRRHDVTSLLCMNDRLAFGAYQACQERGLTVGRDISIVSFDNDELAAYLRPGLTTIGLPHEAMGHQAVQLLLSEAAPGERLIEMPVVERNSIAVVDTESATALLARERLDARRKHARDTIPAP</sequence>
<dbReference type="SUPFAM" id="SSF53822">
    <property type="entry name" value="Periplasmic binding protein-like I"/>
    <property type="match status" value="1"/>
</dbReference>
<name>A0A1T4Y1C4_9MICO</name>
<keyword evidence="1" id="KW-0678">Repressor</keyword>
<dbReference type="SUPFAM" id="SSF47413">
    <property type="entry name" value="lambda repressor-like DNA-binding domains"/>
    <property type="match status" value="1"/>
</dbReference>
<dbReference type="EMBL" id="FUYG01000005">
    <property type="protein sequence ID" value="SKA95617.1"/>
    <property type="molecule type" value="Genomic_DNA"/>
</dbReference>
<evidence type="ECO:0000256" key="2">
    <source>
        <dbReference type="ARBA" id="ARBA00023015"/>
    </source>
</evidence>
<gene>
    <name evidence="6" type="ORF">SAMN06295879_2043</name>
</gene>
<dbReference type="InterPro" id="IPR000843">
    <property type="entry name" value="HTH_LacI"/>
</dbReference>
<dbReference type="PROSITE" id="PS50932">
    <property type="entry name" value="HTH_LACI_2"/>
    <property type="match status" value="1"/>
</dbReference>
<dbReference type="InterPro" id="IPR028082">
    <property type="entry name" value="Peripla_BP_I"/>
</dbReference>
<reference evidence="7" key="1">
    <citation type="submission" date="2017-02" db="EMBL/GenBank/DDBJ databases">
        <authorList>
            <person name="Varghese N."/>
            <person name="Submissions S."/>
        </authorList>
    </citation>
    <scope>NUCLEOTIDE SEQUENCE [LARGE SCALE GENOMIC DNA]</scope>
    <source>
        <strain evidence="7">VKM Ac-2052</strain>
    </source>
</reference>
<feature type="domain" description="HTH lacI-type" evidence="5">
    <location>
        <begin position="50"/>
        <end position="106"/>
    </location>
</feature>
<keyword evidence="4" id="KW-0804">Transcription</keyword>
<dbReference type="InterPro" id="IPR010982">
    <property type="entry name" value="Lambda_DNA-bd_dom_sf"/>
</dbReference>
<dbReference type="Gene3D" id="1.10.260.40">
    <property type="entry name" value="lambda repressor-like DNA-binding domains"/>
    <property type="match status" value="1"/>
</dbReference>
<dbReference type="SMART" id="SM00354">
    <property type="entry name" value="HTH_LACI"/>
    <property type="match status" value="1"/>
</dbReference>
<dbReference type="GO" id="GO:0003700">
    <property type="term" value="F:DNA-binding transcription factor activity"/>
    <property type="evidence" value="ECO:0007669"/>
    <property type="project" value="TreeGrafter"/>
</dbReference>
<evidence type="ECO:0000313" key="6">
    <source>
        <dbReference type="EMBL" id="SKA95617.1"/>
    </source>
</evidence>
<proteinExistence type="predicted"/>
<organism evidence="6 7">
    <name type="scientific">Agreia bicolorata</name>
    <dbReference type="NCBI Taxonomy" id="110935"/>
    <lineage>
        <taxon>Bacteria</taxon>
        <taxon>Bacillati</taxon>
        <taxon>Actinomycetota</taxon>
        <taxon>Actinomycetes</taxon>
        <taxon>Micrococcales</taxon>
        <taxon>Microbacteriaceae</taxon>
        <taxon>Agreia</taxon>
    </lineage>
</organism>
<evidence type="ECO:0000256" key="3">
    <source>
        <dbReference type="ARBA" id="ARBA00023125"/>
    </source>
</evidence>
<dbReference type="Gene3D" id="3.40.50.2300">
    <property type="match status" value="2"/>
</dbReference>
<dbReference type="CDD" id="cd06288">
    <property type="entry name" value="PBP1_sucrose_transcription_regulator"/>
    <property type="match status" value="1"/>
</dbReference>
<accession>A0A1T4Y1C4</accession>
<protein>
    <submittedName>
        <fullName evidence="6">Transcriptional regulator, LacI family</fullName>
    </submittedName>
</protein>
<keyword evidence="2" id="KW-0805">Transcription regulation</keyword>
<dbReference type="GO" id="GO:0000976">
    <property type="term" value="F:transcription cis-regulatory region binding"/>
    <property type="evidence" value="ECO:0007669"/>
    <property type="project" value="TreeGrafter"/>
</dbReference>
<dbReference type="PANTHER" id="PTHR30146:SF148">
    <property type="entry name" value="HTH-TYPE TRANSCRIPTIONAL REPRESSOR PURR-RELATED"/>
    <property type="match status" value="1"/>
</dbReference>
<evidence type="ECO:0000259" key="5">
    <source>
        <dbReference type="PROSITE" id="PS50932"/>
    </source>
</evidence>
<evidence type="ECO:0000256" key="4">
    <source>
        <dbReference type="ARBA" id="ARBA00023163"/>
    </source>
</evidence>
<evidence type="ECO:0000256" key="1">
    <source>
        <dbReference type="ARBA" id="ARBA00022491"/>
    </source>
</evidence>
<dbReference type="PANTHER" id="PTHR30146">
    <property type="entry name" value="LACI-RELATED TRANSCRIPTIONAL REPRESSOR"/>
    <property type="match status" value="1"/>
</dbReference>
<dbReference type="Proteomes" id="UP000189735">
    <property type="component" value="Unassembled WGS sequence"/>
</dbReference>
<dbReference type="Pfam" id="PF13377">
    <property type="entry name" value="Peripla_BP_3"/>
    <property type="match status" value="1"/>
</dbReference>
<dbReference type="CDD" id="cd01392">
    <property type="entry name" value="HTH_LacI"/>
    <property type="match status" value="1"/>
</dbReference>
<dbReference type="Pfam" id="PF00356">
    <property type="entry name" value="LacI"/>
    <property type="match status" value="1"/>
</dbReference>